<name>A0A2N1PLK4_9BACT</name>
<dbReference type="Pfam" id="PF14345">
    <property type="entry name" value="GDYXXLXY"/>
    <property type="match status" value="1"/>
</dbReference>
<sequence>MKMDKLNHNIENETLDIEKSDSPSEVFRSRAVAGVLAFWVAALLMMALSRELVFFQKNTCKFIAIPVDPRDLFRGDYVILSTNLRNVNTQHLANGRYFYVRLINDRNGHATPLDNDAVLSKPKQGQFIRGQMGKTGPIYGIEKYFVPEGKGRIIERKLINGEISIEVALDRNTGEATIKNLLLHDSPIDFNQI</sequence>
<evidence type="ECO:0000256" key="1">
    <source>
        <dbReference type="SAM" id="Phobius"/>
    </source>
</evidence>
<dbReference type="EMBL" id="PGXC01000023">
    <property type="protein sequence ID" value="PKK89210.1"/>
    <property type="molecule type" value="Genomic_DNA"/>
</dbReference>
<organism evidence="2 3">
    <name type="scientific">Candidatus Wallbacteria bacterium HGW-Wallbacteria-1</name>
    <dbReference type="NCBI Taxonomy" id="2013854"/>
    <lineage>
        <taxon>Bacteria</taxon>
        <taxon>Candidatus Walliibacteriota</taxon>
    </lineage>
</organism>
<accession>A0A2N1PLK4</accession>
<gene>
    <name evidence="2" type="ORF">CVV64_15490</name>
</gene>
<evidence type="ECO:0008006" key="4">
    <source>
        <dbReference type="Google" id="ProtNLM"/>
    </source>
</evidence>
<feature type="transmembrane region" description="Helical" evidence="1">
    <location>
        <begin position="31"/>
        <end position="48"/>
    </location>
</feature>
<keyword evidence="1" id="KW-1133">Transmembrane helix</keyword>
<evidence type="ECO:0000313" key="2">
    <source>
        <dbReference type="EMBL" id="PKK89210.1"/>
    </source>
</evidence>
<comment type="caution">
    <text evidence="2">The sequence shown here is derived from an EMBL/GenBank/DDBJ whole genome shotgun (WGS) entry which is preliminary data.</text>
</comment>
<protein>
    <recommendedName>
        <fullName evidence="4">GDYXXLXY domain-containing protein</fullName>
    </recommendedName>
</protein>
<dbReference type="InterPro" id="IPR025833">
    <property type="entry name" value="GDYXXLXY"/>
</dbReference>
<reference evidence="2 3" key="1">
    <citation type="journal article" date="2017" name="ISME J.">
        <title>Potential for microbial H2 and metal transformations associated with novel bacteria and archaea in deep terrestrial subsurface sediments.</title>
        <authorList>
            <person name="Hernsdorf A.W."/>
            <person name="Amano Y."/>
            <person name="Miyakawa K."/>
            <person name="Ise K."/>
            <person name="Suzuki Y."/>
            <person name="Anantharaman K."/>
            <person name="Probst A."/>
            <person name="Burstein D."/>
            <person name="Thomas B.C."/>
            <person name="Banfield J.F."/>
        </authorList>
    </citation>
    <scope>NUCLEOTIDE SEQUENCE [LARGE SCALE GENOMIC DNA]</scope>
    <source>
        <strain evidence="2">HGW-Wallbacteria-1</strain>
    </source>
</reference>
<keyword evidence="1" id="KW-0812">Transmembrane</keyword>
<proteinExistence type="predicted"/>
<evidence type="ECO:0000313" key="3">
    <source>
        <dbReference type="Proteomes" id="UP000233256"/>
    </source>
</evidence>
<keyword evidence="1" id="KW-0472">Membrane</keyword>
<dbReference type="Proteomes" id="UP000233256">
    <property type="component" value="Unassembled WGS sequence"/>
</dbReference>
<dbReference type="AlphaFoldDB" id="A0A2N1PLK4"/>